<feature type="region of interest" description="Disordered" evidence="7">
    <location>
        <begin position="208"/>
        <end position="228"/>
    </location>
</feature>
<dbReference type="Pfam" id="PF00069">
    <property type="entry name" value="Pkinase"/>
    <property type="match status" value="1"/>
</dbReference>
<feature type="compositionally biased region" description="Basic and acidic residues" evidence="7">
    <location>
        <begin position="36"/>
        <end position="55"/>
    </location>
</feature>
<dbReference type="InterPro" id="IPR008984">
    <property type="entry name" value="SMAD_FHA_dom_sf"/>
</dbReference>
<organism evidence="10 11">
    <name type="scientific">Blastomyces silverae</name>
    <dbReference type="NCBI Taxonomy" id="2060906"/>
    <lineage>
        <taxon>Eukaryota</taxon>
        <taxon>Fungi</taxon>
        <taxon>Dikarya</taxon>
        <taxon>Ascomycota</taxon>
        <taxon>Pezizomycotina</taxon>
        <taxon>Eurotiomycetes</taxon>
        <taxon>Eurotiomycetidae</taxon>
        <taxon>Onygenales</taxon>
        <taxon>Ajellomycetaceae</taxon>
        <taxon>Blastomyces</taxon>
    </lineage>
</organism>
<comment type="similarity">
    <text evidence="1">Belongs to the protein kinase superfamily. CAMK Ser/Thr protein kinase family. CHEK2 subfamily.</text>
</comment>
<evidence type="ECO:0000313" key="10">
    <source>
        <dbReference type="EMBL" id="KLJ13210.1"/>
    </source>
</evidence>
<evidence type="ECO:0008006" key="12">
    <source>
        <dbReference type="Google" id="ProtNLM"/>
    </source>
</evidence>
<dbReference type="CDD" id="cd00060">
    <property type="entry name" value="FHA"/>
    <property type="match status" value="1"/>
</dbReference>
<dbReference type="PANTHER" id="PTHR24345">
    <property type="entry name" value="SERINE/THREONINE-PROTEIN KINASE PLK"/>
    <property type="match status" value="1"/>
</dbReference>
<dbReference type="PANTHER" id="PTHR24345:SF0">
    <property type="entry name" value="CELL CYCLE SERINE_THREONINE-PROTEIN KINASE CDC5_MSD2"/>
    <property type="match status" value="1"/>
</dbReference>
<evidence type="ECO:0000313" key="11">
    <source>
        <dbReference type="Proteomes" id="UP000053573"/>
    </source>
</evidence>
<dbReference type="InterPro" id="IPR008271">
    <property type="entry name" value="Ser/Thr_kinase_AS"/>
</dbReference>
<dbReference type="STRING" id="2060906.A0A0H1BPB6"/>
<dbReference type="InterPro" id="IPR000253">
    <property type="entry name" value="FHA_dom"/>
</dbReference>
<protein>
    <recommendedName>
        <fullName evidence="12">Serine/threonine protein kinase</fullName>
    </recommendedName>
</protein>
<dbReference type="PROSITE" id="PS00108">
    <property type="entry name" value="PROTEIN_KINASE_ST"/>
    <property type="match status" value="1"/>
</dbReference>
<comment type="caution">
    <text evidence="10">The sequence shown here is derived from an EMBL/GenBank/DDBJ whole genome shotgun (WGS) entry which is preliminary data.</text>
</comment>
<dbReference type="Gene3D" id="2.60.200.20">
    <property type="match status" value="1"/>
</dbReference>
<name>A0A0H1BPB6_9EURO</name>
<keyword evidence="2" id="KW-0723">Serine/threonine-protein kinase</keyword>
<feature type="compositionally biased region" description="Polar residues" evidence="7">
    <location>
        <begin position="601"/>
        <end position="623"/>
    </location>
</feature>
<dbReference type="CDD" id="cd00180">
    <property type="entry name" value="PKc"/>
    <property type="match status" value="1"/>
</dbReference>
<keyword evidence="5" id="KW-0418">Kinase</keyword>
<dbReference type="Gene3D" id="1.10.510.10">
    <property type="entry name" value="Transferase(Phosphotransferase) domain 1"/>
    <property type="match status" value="1"/>
</dbReference>
<evidence type="ECO:0000259" key="9">
    <source>
        <dbReference type="PROSITE" id="PS50011"/>
    </source>
</evidence>
<feature type="compositionally biased region" description="Polar residues" evidence="7">
    <location>
        <begin position="540"/>
        <end position="574"/>
    </location>
</feature>
<accession>A0A0H1BPB6</accession>
<evidence type="ECO:0000256" key="3">
    <source>
        <dbReference type="ARBA" id="ARBA00022679"/>
    </source>
</evidence>
<evidence type="ECO:0000256" key="5">
    <source>
        <dbReference type="ARBA" id="ARBA00022777"/>
    </source>
</evidence>
<proteinExistence type="inferred from homology"/>
<evidence type="ECO:0000259" key="8">
    <source>
        <dbReference type="PROSITE" id="PS50006"/>
    </source>
</evidence>
<dbReference type="Proteomes" id="UP000053573">
    <property type="component" value="Unassembled WGS sequence"/>
</dbReference>
<dbReference type="GO" id="GO:0005524">
    <property type="term" value="F:ATP binding"/>
    <property type="evidence" value="ECO:0007669"/>
    <property type="project" value="UniProtKB-KW"/>
</dbReference>
<feature type="compositionally biased region" description="Polar residues" evidence="7">
    <location>
        <begin position="214"/>
        <end position="228"/>
    </location>
</feature>
<dbReference type="SMART" id="SM00240">
    <property type="entry name" value="FHA"/>
    <property type="match status" value="1"/>
</dbReference>
<dbReference type="AlphaFoldDB" id="A0A0H1BPB6"/>
<evidence type="ECO:0000256" key="1">
    <source>
        <dbReference type="ARBA" id="ARBA00005575"/>
    </source>
</evidence>
<dbReference type="Pfam" id="PF00498">
    <property type="entry name" value="FHA"/>
    <property type="match status" value="1"/>
</dbReference>
<sequence>MEHPDLVAVLYAYHRSPDAIAAITAPENASMHIPARHKEEPPPPSLRSRDPTPEREESDDESSNYLNNEALQLTFSHRPKKGNQGFCLGRDKNRCDIYLPNLETEYYISAQHCFLTFDNQNRLILRDQSSNGTIVTYDGKGGKKRRNFRWILAGDPFANTFKQIVVRLHPQLQFIIFVSKAWMGHHPAQYISKVEQFRNELTASTEPSIGGLGLQSQTTTAPMSGAQTPPQDPIFLKRELLGAGGCGSVTRYWDVSTGLEYAGKKPHDTLDPRLQEYWEKEIKIMGQIKHENIVKFYPEIKVGSLPCLFLDYLPLGNLAQQHWKQPFSYKETLIILRQCLSALKYLHEQNPPIAHRDLKLENILVRERSPLHAQLADFGLAKEGSLRTGKIGTETYFPPEYFKGFKRRKYSVKIDIWSLGLVALDLTHSLPEEDVKGIDWCEKIIDRANQYKNDGLMEFLTIHMLVLKPEDRSSADVCLKAVEHVSAPSRDGSVTPTQASLAGKAPLKPHKAFSQMSLSELNAYIAANAPLQESRKRPAQSRSSSGTARQTKRLAQTDGSNSPRPHTQDNSVFQSFPPGWLQDSNWVGSSVAAMGREDPSGWNSGSDAHSTITNAAGNRSIPSNVGDHLNDPVQSSERALSDSKAELVRLLQADYH</sequence>
<keyword evidence="4" id="KW-0547">Nucleotide-binding</keyword>
<feature type="region of interest" description="Disordered" evidence="7">
    <location>
        <begin position="597"/>
        <end position="642"/>
    </location>
</feature>
<dbReference type="InterPro" id="IPR011009">
    <property type="entry name" value="Kinase-like_dom_sf"/>
</dbReference>
<evidence type="ECO:0000256" key="4">
    <source>
        <dbReference type="ARBA" id="ARBA00022741"/>
    </source>
</evidence>
<dbReference type="EMBL" id="LDEV01000457">
    <property type="protein sequence ID" value="KLJ13210.1"/>
    <property type="molecule type" value="Genomic_DNA"/>
</dbReference>
<dbReference type="PROSITE" id="PS50011">
    <property type="entry name" value="PROTEIN_KINASE_DOM"/>
    <property type="match status" value="1"/>
</dbReference>
<dbReference type="OrthoDB" id="10252171at2759"/>
<dbReference type="SMART" id="SM00220">
    <property type="entry name" value="S_TKc"/>
    <property type="match status" value="1"/>
</dbReference>
<feature type="domain" description="FHA" evidence="8">
    <location>
        <begin position="86"/>
        <end position="136"/>
    </location>
</feature>
<reference evidence="11" key="1">
    <citation type="journal article" date="2015" name="PLoS Genet.">
        <title>The dynamic genome and transcriptome of the human fungal pathogen Blastomyces and close relative Emmonsia.</title>
        <authorList>
            <person name="Munoz J.F."/>
            <person name="Gauthier G.M."/>
            <person name="Desjardins C.A."/>
            <person name="Gallo J.E."/>
            <person name="Holder J."/>
            <person name="Sullivan T.D."/>
            <person name="Marty A.J."/>
            <person name="Carmen J.C."/>
            <person name="Chen Z."/>
            <person name="Ding L."/>
            <person name="Gujja S."/>
            <person name="Magrini V."/>
            <person name="Misas E."/>
            <person name="Mitreva M."/>
            <person name="Priest M."/>
            <person name="Saif S."/>
            <person name="Whiston E.A."/>
            <person name="Young S."/>
            <person name="Zeng Q."/>
            <person name="Goldman W.E."/>
            <person name="Mardis E.R."/>
            <person name="Taylor J.W."/>
            <person name="McEwen J.G."/>
            <person name="Clay O.K."/>
            <person name="Klein B.S."/>
            <person name="Cuomo C.A."/>
        </authorList>
    </citation>
    <scope>NUCLEOTIDE SEQUENCE [LARGE SCALE GENOMIC DNA]</scope>
    <source>
        <strain evidence="11">UAMH 139</strain>
    </source>
</reference>
<evidence type="ECO:0000256" key="6">
    <source>
        <dbReference type="ARBA" id="ARBA00022840"/>
    </source>
</evidence>
<keyword evidence="11" id="KW-1185">Reference proteome</keyword>
<evidence type="ECO:0000256" key="2">
    <source>
        <dbReference type="ARBA" id="ARBA00022527"/>
    </source>
</evidence>
<dbReference type="SUPFAM" id="SSF49879">
    <property type="entry name" value="SMAD/FHA domain"/>
    <property type="match status" value="1"/>
</dbReference>
<feature type="region of interest" description="Disordered" evidence="7">
    <location>
        <begin position="33"/>
        <end position="65"/>
    </location>
</feature>
<feature type="region of interest" description="Disordered" evidence="7">
    <location>
        <begin position="529"/>
        <end position="577"/>
    </location>
</feature>
<keyword evidence="6" id="KW-0067">ATP-binding</keyword>
<dbReference type="GO" id="GO:0005634">
    <property type="term" value="C:nucleus"/>
    <property type="evidence" value="ECO:0007669"/>
    <property type="project" value="TreeGrafter"/>
</dbReference>
<evidence type="ECO:0000256" key="7">
    <source>
        <dbReference type="SAM" id="MobiDB-lite"/>
    </source>
</evidence>
<gene>
    <name evidence="10" type="ORF">EMPG_11864</name>
</gene>
<feature type="domain" description="Protein kinase" evidence="9">
    <location>
        <begin position="235"/>
        <end position="487"/>
    </location>
</feature>
<dbReference type="GO" id="GO:0004674">
    <property type="term" value="F:protein serine/threonine kinase activity"/>
    <property type="evidence" value="ECO:0007669"/>
    <property type="project" value="UniProtKB-KW"/>
</dbReference>
<dbReference type="SUPFAM" id="SSF56112">
    <property type="entry name" value="Protein kinase-like (PK-like)"/>
    <property type="match status" value="1"/>
</dbReference>
<keyword evidence="3" id="KW-0808">Transferase</keyword>
<dbReference type="InterPro" id="IPR000719">
    <property type="entry name" value="Prot_kinase_dom"/>
</dbReference>
<dbReference type="PROSITE" id="PS50006">
    <property type="entry name" value="FHA_DOMAIN"/>
    <property type="match status" value="1"/>
</dbReference>